<reference evidence="2 3" key="1">
    <citation type="journal article" date="2018" name="New Phytol.">
        <title>Phylogenomics of Endogonaceae and evolution of mycorrhizas within Mucoromycota.</title>
        <authorList>
            <person name="Chang Y."/>
            <person name="Desiro A."/>
            <person name="Na H."/>
            <person name="Sandor L."/>
            <person name="Lipzen A."/>
            <person name="Clum A."/>
            <person name="Barry K."/>
            <person name="Grigoriev I.V."/>
            <person name="Martin F.M."/>
            <person name="Stajich J.E."/>
            <person name="Smith M.E."/>
            <person name="Bonito G."/>
            <person name="Spatafora J.W."/>
        </authorList>
    </citation>
    <scope>NUCLEOTIDE SEQUENCE [LARGE SCALE GENOMIC DNA]</scope>
    <source>
        <strain evidence="2 3">AD002</strain>
    </source>
</reference>
<dbReference type="Pfam" id="PF25567">
    <property type="entry name" value="TPR_SYO1"/>
    <property type="match status" value="1"/>
</dbReference>
<dbReference type="InterPro" id="IPR052616">
    <property type="entry name" value="SYO1-like"/>
</dbReference>
<dbReference type="GO" id="GO:0051082">
    <property type="term" value="F:unfolded protein binding"/>
    <property type="evidence" value="ECO:0007669"/>
    <property type="project" value="TreeGrafter"/>
</dbReference>
<sequence>MRVKSIGTLGVIARRQGAVDVNKAVGHFLLGILQALPPKGDTTADAAIEALNAFYDIYADAEFDYDAPVFVACGFFPALKGVVPAVKNMVGIGLGVFECGIILTKAIDKRKQRDLRLRADEALENLTAFIKYKESERKKARLMTFT</sequence>
<accession>A0A433QIZ4</accession>
<dbReference type="PANTHER" id="PTHR13347:SF1">
    <property type="entry name" value="HEAT REPEAT-CONTAINING PROTEIN 3"/>
    <property type="match status" value="1"/>
</dbReference>
<name>A0A433QIZ4_9FUNG</name>
<keyword evidence="3" id="KW-1185">Reference proteome</keyword>
<proteinExistence type="predicted"/>
<dbReference type="EMBL" id="RBNJ01004716">
    <property type="protein sequence ID" value="RUS29772.1"/>
    <property type="molecule type" value="Genomic_DNA"/>
</dbReference>
<organism evidence="2 3">
    <name type="scientific">Jimgerdemannia flammicorona</name>
    <dbReference type="NCBI Taxonomy" id="994334"/>
    <lineage>
        <taxon>Eukaryota</taxon>
        <taxon>Fungi</taxon>
        <taxon>Fungi incertae sedis</taxon>
        <taxon>Mucoromycota</taxon>
        <taxon>Mucoromycotina</taxon>
        <taxon>Endogonomycetes</taxon>
        <taxon>Endogonales</taxon>
        <taxon>Endogonaceae</taxon>
        <taxon>Jimgerdemannia</taxon>
    </lineage>
</organism>
<dbReference type="GO" id="GO:0042273">
    <property type="term" value="P:ribosomal large subunit biogenesis"/>
    <property type="evidence" value="ECO:0007669"/>
    <property type="project" value="TreeGrafter"/>
</dbReference>
<dbReference type="InterPro" id="IPR011989">
    <property type="entry name" value="ARM-like"/>
</dbReference>
<dbReference type="Gene3D" id="1.25.10.10">
    <property type="entry name" value="Leucine-rich Repeat Variant"/>
    <property type="match status" value="1"/>
</dbReference>
<dbReference type="Proteomes" id="UP000274822">
    <property type="component" value="Unassembled WGS sequence"/>
</dbReference>
<evidence type="ECO:0000313" key="3">
    <source>
        <dbReference type="Proteomes" id="UP000274822"/>
    </source>
</evidence>
<evidence type="ECO:0000259" key="1">
    <source>
        <dbReference type="Pfam" id="PF25567"/>
    </source>
</evidence>
<comment type="caution">
    <text evidence="2">The sequence shown here is derived from an EMBL/GenBank/DDBJ whole genome shotgun (WGS) entry which is preliminary data.</text>
</comment>
<dbReference type="PANTHER" id="PTHR13347">
    <property type="entry name" value="HEAT REPEAT-CONTAINING PROTEIN 3"/>
    <property type="match status" value="1"/>
</dbReference>
<feature type="domain" description="SYO1-like TPR repeats" evidence="1">
    <location>
        <begin position="1"/>
        <end position="136"/>
    </location>
</feature>
<dbReference type="AlphaFoldDB" id="A0A433QIZ4"/>
<feature type="non-terminal residue" evidence="2">
    <location>
        <position position="146"/>
    </location>
</feature>
<dbReference type="GO" id="GO:0006606">
    <property type="term" value="P:protein import into nucleus"/>
    <property type="evidence" value="ECO:0007669"/>
    <property type="project" value="TreeGrafter"/>
</dbReference>
<evidence type="ECO:0000313" key="2">
    <source>
        <dbReference type="EMBL" id="RUS29772.1"/>
    </source>
</evidence>
<gene>
    <name evidence="2" type="ORF">BC938DRAFT_480258</name>
</gene>
<dbReference type="InterPro" id="IPR057990">
    <property type="entry name" value="TPR_SYO1"/>
</dbReference>
<protein>
    <recommendedName>
        <fullName evidence="1">SYO1-like TPR repeats domain-containing protein</fullName>
    </recommendedName>
</protein>